<dbReference type="AlphaFoldDB" id="A0A673C9H4"/>
<keyword evidence="13" id="KW-1185">Reference proteome</keyword>
<protein>
    <recommendedName>
        <fullName evidence="11">Ig-like domain-containing protein</fullName>
    </recommendedName>
</protein>
<dbReference type="Pfam" id="PF07686">
    <property type="entry name" value="V-set"/>
    <property type="match status" value="1"/>
</dbReference>
<keyword evidence="9" id="KW-1133">Transmembrane helix</keyword>
<dbReference type="SMART" id="SM00409">
    <property type="entry name" value="IG"/>
    <property type="match status" value="1"/>
</dbReference>
<evidence type="ECO:0000256" key="10">
    <source>
        <dbReference type="SAM" id="SignalP"/>
    </source>
</evidence>
<dbReference type="Ensembl" id="ENSSORT00005053491.1">
    <property type="protein sequence ID" value="ENSSORP00005052246.1"/>
    <property type="gene ID" value="ENSSORG00005023557.1"/>
</dbReference>
<evidence type="ECO:0000256" key="3">
    <source>
        <dbReference type="ARBA" id="ARBA00022729"/>
    </source>
</evidence>
<gene>
    <name evidence="12" type="primary">LOC115438172</name>
</gene>
<feature type="transmembrane region" description="Helical" evidence="9">
    <location>
        <begin position="133"/>
        <end position="155"/>
    </location>
</feature>
<evidence type="ECO:0000313" key="13">
    <source>
        <dbReference type="Proteomes" id="UP000472271"/>
    </source>
</evidence>
<organism evidence="12 13">
    <name type="scientific">Sphaeramia orbicularis</name>
    <name type="common">orbiculate cardinalfish</name>
    <dbReference type="NCBI Taxonomy" id="375764"/>
    <lineage>
        <taxon>Eukaryota</taxon>
        <taxon>Metazoa</taxon>
        <taxon>Chordata</taxon>
        <taxon>Craniata</taxon>
        <taxon>Vertebrata</taxon>
        <taxon>Euteleostomi</taxon>
        <taxon>Actinopterygii</taxon>
        <taxon>Neopterygii</taxon>
        <taxon>Teleostei</taxon>
        <taxon>Neoteleostei</taxon>
        <taxon>Acanthomorphata</taxon>
        <taxon>Gobiaria</taxon>
        <taxon>Kurtiformes</taxon>
        <taxon>Apogonoidei</taxon>
        <taxon>Apogonidae</taxon>
        <taxon>Apogoninae</taxon>
        <taxon>Sphaeramia</taxon>
    </lineage>
</organism>
<evidence type="ECO:0000256" key="1">
    <source>
        <dbReference type="ARBA" id="ARBA00004236"/>
    </source>
</evidence>
<evidence type="ECO:0000259" key="11">
    <source>
        <dbReference type="PROSITE" id="PS50835"/>
    </source>
</evidence>
<feature type="chain" id="PRO_5025497331" description="Ig-like domain-containing protein" evidence="10">
    <location>
        <begin position="26"/>
        <end position="219"/>
    </location>
</feature>
<reference evidence="12" key="3">
    <citation type="submission" date="2025-09" db="UniProtKB">
        <authorList>
            <consortium name="Ensembl"/>
        </authorList>
    </citation>
    <scope>IDENTIFICATION</scope>
</reference>
<dbReference type="PROSITE" id="PS50835">
    <property type="entry name" value="IG_LIKE"/>
    <property type="match status" value="1"/>
</dbReference>
<dbReference type="InParanoid" id="A0A673C9H4"/>
<keyword evidence="2" id="KW-1003">Cell membrane</keyword>
<proteinExistence type="predicted"/>
<keyword evidence="4" id="KW-0391">Immunity</keyword>
<dbReference type="GO" id="GO:0009617">
    <property type="term" value="P:response to bacterium"/>
    <property type="evidence" value="ECO:0007669"/>
    <property type="project" value="TreeGrafter"/>
</dbReference>
<dbReference type="GO" id="GO:0005886">
    <property type="term" value="C:plasma membrane"/>
    <property type="evidence" value="ECO:0007669"/>
    <property type="project" value="UniProtKB-SubCell"/>
</dbReference>
<keyword evidence="5 9" id="KW-0472">Membrane</keyword>
<reference evidence="12" key="1">
    <citation type="submission" date="2019-06" db="EMBL/GenBank/DDBJ databases">
        <authorList>
            <consortium name="Wellcome Sanger Institute Data Sharing"/>
        </authorList>
    </citation>
    <scope>NUCLEOTIDE SEQUENCE [LARGE SCALE GENOMIC DNA]</scope>
</reference>
<accession>A0A673C9H4</accession>
<evidence type="ECO:0000256" key="5">
    <source>
        <dbReference type="ARBA" id="ARBA00023136"/>
    </source>
</evidence>
<dbReference type="Gene3D" id="2.60.40.10">
    <property type="entry name" value="Immunoglobulins"/>
    <property type="match status" value="1"/>
</dbReference>
<evidence type="ECO:0000256" key="4">
    <source>
        <dbReference type="ARBA" id="ARBA00022859"/>
    </source>
</evidence>
<dbReference type="InterPro" id="IPR003599">
    <property type="entry name" value="Ig_sub"/>
</dbReference>
<evidence type="ECO:0000256" key="2">
    <source>
        <dbReference type="ARBA" id="ARBA00022475"/>
    </source>
</evidence>
<evidence type="ECO:0000256" key="9">
    <source>
        <dbReference type="SAM" id="Phobius"/>
    </source>
</evidence>
<keyword evidence="7" id="KW-0325">Glycoprotein</keyword>
<dbReference type="InterPro" id="IPR052051">
    <property type="entry name" value="TCR_complex_component"/>
</dbReference>
<dbReference type="PANTHER" id="PTHR19433:SF111">
    <property type="entry name" value="T CELL RECEPTOR ALPHA VARIABLE 4"/>
    <property type="match status" value="1"/>
</dbReference>
<dbReference type="InterPro" id="IPR036179">
    <property type="entry name" value="Ig-like_dom_sf"/>
</dbReference>
<dbReference type="InterPro" id="IPR013106">
    <property type="entry name" value="Ig_V-set"/>
</dbReference>
<evidence type="ECO:0000256" key="7">
    <source>
        <dbReference type="ARBA" id="ARBA00023180"/>
    </source>
</evidence>
<dbReference type="FunCoup" id="A0A673C9H4">
    <property type="interactions" value="33"/>
</dbReference>
<dbReference type="SUPFAM" id="SSF48726">
    <property type="entry name" value="Immunoglobulin"/>
    <property type="match status" value="1"/>
</dbReference>
<comment type="subcellular location">
    <subcellularLocation>
        <location evidence="1">Cell membrane</location>
    </subcellularLocation>
</comment>
<evidence type="ECO:0000256" key="6">
    <source>
        <dbReference type="ARBA" id="ARBA00023157"/>
    </source>
</evidence>
<keyword evidence="9" id="KW-0812">Transmembrane</keyword>
<dbReference type="PANTHER" id="PTHR19433">
    <property type="entry name" value="T-CELL RECEPTOR ALPHA CHAIN V REGION-RELATED"/>
    <property type="match status" value="1"/>
</dbReference>
<sequence>MRNFPSHTVLLLCSLSWIFTSVSESVTVEVRPDGDATLLCSNYTSSSTQILWFRVVKRSEPHRIASVYDPSKVDSFQNAKFEVTSNISHIFLKIKQVNVSDSGLYFCGFLMQQKTVIVHPTYLDVKGVFDITLVLNVILGFLTVFFFMVIIALVLKMYKSHKGGRQTDDLNYAAVTFHRKNNQKPSSKSEAQNNTIYSAPVRRTQETSEPAAQCGADAL</sequence>
<feature type="signal peptide" evidence="10">
    <location>
        <begin position="1"/>
        <end position="25"/>
    </location>
</feature>
<dbReference type="GO" id="GO:0002376">
    <property type="term" value="P:immune system process"/>
    <property type="evidence" value="ECO:0007669"/>
    <property type="project" value="UniProtKB-KW"/>
</dbReference>
<keyword evidence="3 10" id="KW-0732">Signal</keyword>
<dbReference type="InterPro" id="IPR007110">
    <property type="entry name" value="Ig-like_dom"/>
</dbReference>
<reference evidence="12" key="2">
    <citation type="submission" date="2025-08" db="UniProtKB">
        <authorList>
            <consortium name="Ensembl"/>
        </authorList>
    </citation>
    <scope>IDENTIFICATION</scope>
</reference>
<evidence type="ECO:0000313" key="12">
    <source>
        <dbReference type="Ensembl" id="ENSSORP00005052246.1"/>
    </source>
</evidence>
<dbReference type="Proteomes" id="UP000472271">
    <property type="component" value="Chromosome 18"/>
</dbReference>
<dbReference type="InterPro" id="IPR013783">
    <property type="entry name" value="Ig-like_fold"/>
</dbReference>
<name>A0A673C9H4_9TELE</name>
<keyword evidence="6" id="KW-1015">Disulfide bond</keyword>
<feature type="region of interest" description="Disordered" evidence="8">
    <location>
        <begin position="199"/>
        <end position="219"/>
    </location>
</feature>
<feature type="domain" description="Ig-like" evidence="11">
    <location>
        <begin position="5"/>
        <end position="107"/>
    </location>
</feature>
<evidence type="ECO:0000256" key="8">
    <source>
        <dbReference type="SAM" id="MobiDB-lite"/>
    </source>
</evidence>